<dbReference type="InterPro" id="IPR041682">
    <property type="entry name" value="AAA_14"/>
</dbReference>
<accession>A0A512RP15</accession>
<dbReference type="OrthoDB" id="9801840at2"/>
<dbReference type="Pfam" id="PF13635">
    <property type="entry name" value="DUF4143"/>
    <property type="match status" value="1"/>
</dbReference>
<gene>
    <name evidence="3" type="ORF">CCY01nite_36960</name>
</gene>
<dbReference type="SUPFAM" id="SSF52540">
    <property type="entry name" value="P-loop containing nucleoside triphosphate hydrolases"/>
    <property type="match status" value="1"/>
</dbReference>
<sequence length="439" mass="50607">MKRDNIAHLLKWKKSKNRKPLIIRGARQVGKTWLMREFGRKEYQQYAYLNFESSAVLKSLFAGDFDITRILTGIQIETGVNVDPENTLIIFDEIQEAPNALTALKYFQENAPEYHIISAGSLLGVALNSHVSFPVGKVAFLDLYPFSFTEFLEALNEKPLVDLLKSHDWQLVTSFKSKYIELLKLYYYIGGMPEVISTFVQNRDFGEVRAIQQRILIAYEQDFSKHAPHDIVPRIRMLWNSIPAQLSKENRKFIYGAIRQGARAKDYELALSWLIDCGLVHKVNNIKKPAIPLKAYEDFGAFKLFMLDVGLLAAMAELDVRTLLEGNIVFEEFKGALTEQYVLQQLVTQNEGVVYYWSPENARSEIDFLLQIAGRIVPVEVKAEENLQAKSLKVFCQKYQPELAIRTSMSDFRREEWMTNLPLYAIHEIYRLTDPVNTK</sequence>
<dbReference type="InterPro" id="IPR027417">
    <property type="entry name" value="P-loop_NTPase"/>
</dbReference>
<dbReference type="EMBL" id="BKAU01000004">
    <property type="protein sequence ID" value="GEP97436.1"/>
    <property type="molecule type" value="Genomic_DNA"/>
</dbReference>
<feature type="domain" description="AAA" evidence="1">
    <location>
        <begin position="17"/>
        <end position="152"/>
    </location>
</feature>
<feature type="domain" description="DUF4143" evidence="2">
    <location>
        <begin position="220"/>
        <end position="383"/>
    </location>
</feature>
<evidence type="ECO:0000313" key="4">
    <source>
        <dbReference type="Proteomes" id="UP000321436"/>
    </source>
</evidence>
<dbReference type="Proteomes" id="UP000321436">
    <property type="component" value="Unassembled WGS sequence"/>
</dbReference>
<dbReference type="PANTHER" id="PTHR33295:SF7">
    <property type="entry name" value="ATPASE"/>
    <property type="match status" value="1"/>
</dbReference>
<evidence type="ECO:0000259" key="1">
    <source>
        <dbReference type="Pfam" id="PF13173"/>
    </source>
</evidence>
<dbReference type="Pfam" id="PF13173">
    <property type="entry name" value="AAA_14"/>
    <property type="match status" value="1"/>
</dbReference>
<evidence type="ECO:0000313" key="3">
    <source>
        <dbReference type="EMBL" id="GEP97436.1"/>
    </source>
</evidence>
<dbReference type="RefSeq" id="WP_146864989.1">
    <property type="nucleotide sequence ID" value="NZ_BKAU01000004.1"/>
</dbReference>
<dbReference type="InterPro" id="IPR025420">
    <property type="entry name" value="DUF4143"/>
</dbReference>
<organism evidence="3 4">
    <name type="scientific">Chitinophaga cymbidii</name>
    <dbReference type="NCBI Taxonomy" id="1096750"/>
    <lineage>
        <taxon>Bacteria</taxon>
        <taxon>Pseudomonadati</taxon>
        <taxon>Bacteroidota</taxon>
        <taxon>Chitinophagia</taxon>
        <taxon>Chitinophagales</taxon>
        <taxon>Chitinophagaceae</taxon>
        <taxon>Chitinophaga</taxon>
    </lineage>
</organism>
<keyword evidence="4" id="KW-1185">Reference proteome</keyword>
<comment type="caution">
    <text evidence="3">The sequence shown here is derived from an EMBL/GenBank/DDBJ whole genome shotgun (WGS) entry which is preliminary data.</text>
</comment>
<evidence type="ECO:0000259" key="2">
    <source>
        <dbReference type="Pfam" id="PF13635"/>
    </source>
</evidence>
<dbReference type="AlphaFoldDB" id="A0A512RP15"/>
<name>A0A512RP15_9BACT</name>
<protein>
    <submittedName>
        <fullName evidence="3">ATPase</fullName>
    </submittedName>
</protein>
<proteinExistence type="predicted"/>
<dbReference type="PANTHER" id="PTHR33295">
    <property type="entry name" value="ATPASE"/>
    <property type="match status" value="1"/>
</dbReference>
<reference evidence="3 4" key="1">
    <citation type="submission" date="2019-07" db="EMBL/GenBank/DDBJ databases">
        <title>Whole genome shotgun sequence of Chitinophaga cymbidii NBRC 109752.</title>
        <authorList>
            <person name="Hosoyama A."/>
            <person name="Uohara A."/>
            <person name="Ohji S."/>
            <person name="Ichikawa N."/>
        </authorList>
    </citation>
    <scope>NUCLEOTIDE SEQUENCE [LARGE SCALE GENOMIC DNA]</scope>
    <source>
        <strain evidence="3 4">NBRC 109752</strain>
    </source>
</reference>